<accession>A0ABY3XEN7</accession>
<evidence type="ECO:0000313" key="2">
    <source>
        <dbReference type="Proteomes" id="UP000829194"/>
    </source>
</evidence>
<dbReference type="Proteomes" id="UP000829194">
    <property type="component" value="Chromosome"/>
</dbReference>
<keyword evidence="2" id="KW-1185">Reference proteome</keyword>
<organism evidence="1 2">
    <name type="scientific">Lysobacter gummosus</name>
    <dbReference type="NCBI Taxonomy" id="262324"/>
    <lineage>
        <taxon>Bacteria</taxon>
        <taxon>Pseudomonadati</taxon>
        <taxon>Pseudomonadota</taxon>
        <taxon>Gammaproteobacteria</taxon>
        <taxon>Lysobacterales</taxon>
        <taxon>Lysobacteraceae</taxon>
        <taxon>Lysobacter</taxon>
    </lineage>
</organism>
<reference evidence="1 2" key="1">
    <citation type="submission" date="2022-03" db="EMBL/GenBank/DDBJ databases">
        <title>Complete genome sequence of Lysobacter capsici VKM B-2533 and Lysobacter gummosus 10.1.1, promising sources of lytic agents.</title>
        <authorList>
            <person name="Tarlachkov S.V."/>
            <person name="Kudryakova I.V."/>
            <person name="Afoshin A.S."/>
            <person name="Leontyevskaya E.A."/>
            <person name="Leontyevskaya N.V."/>
        </authorList>
    </citation>
    <scope>NUCLEOTIDE SEQUENCE [LARGE SCALE GENOMIC DNA]</scope>
    <source>
        <strain evidence="1 2">10.1.1</strain>
    </source>
</reference>
<proteinExistence type="predicted"/>
<name>A0ABY3XEN7_9GAMM</name>
<evidence type="ECO:0000313" key="1">
    <source>
        <dbReference type="EMBL" id="UNP29183.1"/>
    </source>
</evidence>
<dbReference type="RefSeq" id="WP_148649077.1">
    <property type="nucleotide sequence ID" value="NZ_CP011131.1"/>
</dbReference>
<dbReference type="EMBL" id="CP093547">
    <property type="protein sequence ID" value="UNP29183.1"/>
    <property type="molecule type" value="Genomic_DNA"/>
</dbReference>
<protein>
    <submittedName>
        <fullName evidence="1">Uncharacterized protein</fullName>
    </submittedName>
</protein>
<sequence length="74" mass="8496">MTLTYLPAPPNPTRADDPIWTSFNDYLVRHEIKAVIHPALKAYQHAADGRFLSAHNLNHCLTLEALWRFPTRTV</sequence>
<gene>
    <name evidence="1" type="ORF">MOV92_22385</name>
</gene>